<dbReference type="Pfam" id="PF01980">
    <property type="entry name" value="TrmO_N"/>
    <property type="match status" value="2"/>
</dbReference>
<dbReference type="InterPro" id="IPR036414">
    <property type="entry name" value="YaeB_N_sf"/>
</dbReference>
<feature type="signal peptide" evidence="3">
    <location>
        <begin position="1"/>
        <end position="18"/>
    </location>
</feature>
<dbReference type="Proteomes" id="UP000037460">
    <property type="component" value="Unassembled WGS sequence"/>
</dbReference>
<evidence type="ECO:0000256" key="2">
    <source>
        <dbReference type="ARBA" id="ARBA00033753"/>
    </source>
</evidence>
<organism evidence="5 6">
    <name type="scientific">Chrysochromulina tobinii</name>
    <dbReference type="NCBI Taxonomy" id="1460289"/>
    <lineage>
        <taxon>Eukaryota</taxon>
        <taxon>Haptista</taxon>
        <taxon>Haptophyta</taxon>
        <taxon>Prymnesiophyceae</taxon>
        <taxon>Prymnesiales</taxon>
        <taxon>Chrysochromulinaceae</taxon>
        <taxon>Chrysochromulina</taxon>
    </lineage>
</organism>
<dbReference type="InterPro" id="IPR023370">
    <property type="entry name" value="TrmO-like_N"/>
</dbReference>
<evidence type="ECO:0000259" key="4">
    <source>
        <dbReference type="PROSITE" id="PS51668"/>
    </source>
</evidence>
<feature type="domain" description="TsaA-like" evidence="4">
    <location>
        <begin position="86"/>
        <end position="117"/>
    </location>
</feature>
<dbReference type="AlphaFoldDB" id="A0A0M0K2G3"/>
<name>A0A0M0K2G3_9EUKA</name>
<dbReference type="InterPro" id="IPR040372">
    <property type="entry name" value="YaeB-like"/>
</dbReference>
<accession>A0A0M0K2G3</accession>
<dbReference type="Gene3D" id="2.40.30.70">
    <property type="entry name" value="YaeB-like"/>
    <property type="match status" value="2"/>
</dbReference>
<proteinExistence type="inferred from homology"/>
<evidence type="ECO:0000313" key="6">
    <source>
        <dbReference type="Proteomes" id="UP000037460"/>
    </source>
</evidence>
<keyword evidence="6" id="KW-1185">Reference proteome</keyword>
<dbReference type="EMBL" id="JWZX01001610">
    <property type="protein sequence ID" value="KOO33061.1"/>
    <property type="molecule type" value="Genomic_DNA"/>
</dbReference>
<dbReference type="OrthoDB" id="4882at2759"/>
<dbReference type="PROSITE" id="PS51668">
    <property type="entry name" value="TSAA_2"/>
    <property type="match status" value="2"/>
</dbReference>
<keyword evidence="3" id="KW-0732">Signal</keyword>
<dbReference type="InterPro" id="IPR036413">
    <property type="entry name" value="YaeB-like_sf"/>
</dbReference>
<gene>
    <name evidence="5" type="ORF">Ctob_005905</name>
</gene>
<comment type="similarity">
    <text evidence="2">Belongs to the tRNA methyltransferase O family.</text>
</comment>
<feature type="domain" description="TsaA-like" evidence="4">
    <location>
        <begin position="16"/>
        <end position="85"/>
    </location>
</feature>
<evidence type="ECO:0000256" key="3">
    <source>
        <dbReference type="SAM" id="SignalP"/>
    </source>
</evidence>
<feature type="chain" id="PRO_5005602406" evidence="3">
    <location>
        <begin position="19"/>
        <end position="228"/>
    </location>
</feature>
<evidence type="ECO:0000313" key="5">
    <source>
        <dbReference type="EMBL" id="KOO33061.1"/>
    </source>
</evidence>
<evidence type="ECO:0000256" key="1">
    <source>
        <dbReference type="ARBA" id="ARBA00022691"/>
    </source>
</evidence>
<dbReference type="PANTHER" id="PTHR12818">
    <property type="entry name" value="TRNA (ADENINE(37)-N6)-METHYLTRANSFERASE"/>
    <property type="match status" value="1"/>
</dbReference>
<protein>
    <submittedName>
        <fullName evidence="5">Af_0241 family</fullName>
    </submittedName>
</protein>
<reference evidence="6" key="1">
    <citation type="journal article" date="2015" name="PLoS Genet.">
        <title>Genome Sequence and Transcriptome Analyses of Chrysochromulina tobin: Metabolic Tools for Enhanced Algal Fitness in the Prominent Order Prymnesiales (Haptophyceae).</title>
        <authorList>
            <person name="Hovde B.T."/>
            <person name="Deodato C.R."/>
            <person name="Hunsperger H.M."/>
            <person name="Ryken S.A."/>
            <person name="Yost W."/>
            <person name="Jha R.K."/>
            <person name="Patterson J."/>
            <person name="Monnat R.J. Jr."/>
            <person name="Barlow S.B."/>
            <person name="Starkenburg S.R."/>
            <person name="Cattolico R.A."/>
        </authorList>
    </citation>
    <scope>NUCLEOTIDE SEQUENCE</scope>
    <source>
        <strain evidence="6">CCMP291</strain>
    </source>
</reference>
<dbReference type="Gene3D" id="3.30.2310.10">
    <property type="entry name" value="YaeB-like"/>
    <property type="match status" value="1"/>
</dbReference>
<dbReference type="PANTHER" id="PTHR12818:SF0">
    <property type="entry name" value="TRNA (ADENINE(37)-N6)-METHYLTRANSFERASE"/>
    <property type="match status" value="1"/>
</dbReference>
<comment type="caution">
    <text evidence="5">The sequence shown here is derived from an EMBL/GenBank/DDBJ whole genome shotgun (WGS) entry which is preliminary data.</text>
</comment>
<keyword evidence="1" id="KW-0949">S-adenosyl-L-methionine</keyword>
<dbReference type="SUPFAM" id="SSF118196">
    <property type="entry name" value="YaeB-like"/>
    <property type="match status" value="1"/>
</dbReference>
<sequence length="228" mass="25036">MNAFTLLLVWTGWRSLQPIGEIRSIYSTKFGAPRQGAIVPDAVATLTLSLTDIDAHQALEGLNEYSHVWLLWAAHLNEHDAKQAKGNTLRLSGVDLVDGTPVLDIKPYLPYADTPSAGDVRVAEWVDPPPLHEVTFALEAEAALKETSAMAGALTSDVEQLRRALVQTLAADPRPVYRWRREQKSGGAADYDVHVDGVEWRCRFELASPDADAERVTVLGPSALFRGR</sequence>